<dbReference type="KEGG" id="bxb:DR64_7262"/>
<dbReference type="Pfam" id="PF13609">
    <property type="entry name" value="Porin_4"/>
    <property type="match status" value="1"/>
</dbReference>
<evidence type="ECO:0000313" key="13">
    <source>
        <dbReference type="EMBL" id="ABE34020.1"/>
    </source>
</evidence>
<keyword evidence="6 11" id="KW-0732">Signal</keyword>
<dbReference type="PATRIC" id="fig|266265.5.peg.5777"/>
<keyword evidence="7" id="KW-0406">Ion transport</keyword>
<gene>
    <name evidence="13" type="ORF">Bxe_B1962</name>
</gene>
<dbReference type="InterPro" id="IPR001702">
    <property type="entry name" value="Porin_Gram-ve"/>
</dbReference>
<keyword evidence="8" id="KW-0626">Porin</keyword>
<keyword evidence="9" id="KW-0472">Membrane</keyword>
<feature type="chain" id="PRO_5004182588" evidence="11">
    <location>
        <begin position="21"/>
        <end position="391"/>
    </location>
</feature>
<dbReference type="STRING" id="266265.Bxe_B1962"/>
<dbReference type="Proteomes" id="UP000001817">
    <property type="component" value="Chromosome 2"/>
</dbReference>
<comment type="subcellular location">
    <subcellularLocation>
        <location evidence="1">Cell outer membrane</location>
        <topology evidence="1">Multi-pass membrane protein</topology>
    </subcellularLocation>
</comment>
<evidence type="ECO:0000256" key="8">
    <source>
        <dbReference type="ARBA" id="ARBA00023114"/>
    </source>
</evidence>
<dbReference type="GO" id="GO:0009279">
    <property type="term" value="C:cell outer membrane"/>
    <property type="evidence" value="ECO:0007669"/>
    <property type="project" value="UniProtKB-SubCell"/>
</dbReference>
<dbReference type="GO" id="GO:0046930">
    <property type="term" value="C:pore complex"/>
    <property type="evidence" value="ECO:0007669"/>
    <property type="project" value="UniProtKB-KW"/>
</dbReference>
<evidence type="ECO:0000256" key="6">
    <source>
        <dbReference type="ARBA" id="ARBA00022729"/>
    </source>
</evidence>
<evidence type="ECO:0000256" key="4">
    <source>
        <dbReference type="ARBA" id="ARBA00022452"/>
    </source>
</evidence>
<dbReference type="InterPro" id="IPR033900">
    <property type="entry name" value="Gram_neg_porin_domain"/>
</dbReference>
<dbReference type="InterPro" id="IPR002299">
    <property type="entry name" value="Porin_Neis"/>
</dbReference>
<dbReference type="CDD" id="cd00342">
    <property type="entry name" value="gram_neg_porins"/>
    <property type="match status" value="1"/>
</dbReference>
<dbReference type="OrthoDB" id="8982743at2"/>
<evidence type="ECO:0000256" key="11">
    <source>
        <dbReference type="SAM" id="SignalP"/>
    </source>
</evidence>
<evidence type="ECO:0000256" key="3">
    <source>
        <dbReference type="ARBA" id="ARBA00022448"/>
    </source>
</evidence>
<accession>Q13PG9</accession>
<keyword evidence="4" id="KW-1134">Transmembrane beta strand</keyword>
<dbReference type="SUPFAM" id="SSF56935">
    <property type="entry name" value="Porins"/>
    <property type="match status" value="1"/>
</dbReference>
<dbReference type="PRINTS" id="PR00184">
    <property type="entry name" value="NEISSPPORIN"/>
</dbReference>
<sequence length="391" mass="40337">MKKTALAAIVLASSSGAALAQSSVTLYGIVDEGFMINTNAHGARQYGLVSGSESGSRWGLRGSEDLGGGLSAIFNLEGGFNSSTGALGQNGDIFGRQVYVGLAAPTWGQLTFGRQYPTGYDYVGSLTASPQWALGGAGYGAHPADLDNLDGTYRVNNAVKYKSPSFSGFSFGALYSFGGVAGSFSRNQIYSVGAGYTYGPFVLAAEYTDVRNPNFSLWGNKANDSTTASNMSGPVISGLATAGSQDVAAVGANYKLGSATFGLVYSHTSFNDLGTTTVSGLTGARLRGTAVFNVIEANAKYMLTPALQLGAAYSYTAGGSLGGRSGARYNQVDLGLDYNVSKRTDLYLVGVYQVASGHDSTGADAVAQIAFATASTSNRQLVAVGGIRHRF</sequence>
<dbReference type="eggNOG" id="COG3203">
    <property type="taxonomic scope" value="Bacteria"/>
</dbReference>
<reference evidence="13 14" key="1">
    <citation type="journal article" date="2006" name="Proc. Natl. Acad. Sci. U.S.A.">
        <title>Burkholderia xenovorans LB400 harbors a multi-replicon, 9.73-Mbp genome shaped for versatility.</title>
        <authorList>
            <person name="Chain P.S."/>
            <person name="Denef V.J."/>
            <person name="Konstantinidis K.T."/>
            <person name="Vergez L.M."/>
            <person name="Agullo L."/>
            <person name="Reyes V.L."/>
            <person name="Hauser L."/>
            <person name="Cordova M."/>
            <person name="Gomez L."/>
            <person name="Gonzalez M."/>
            <person name="Land M."/>
            <person name="Lao V."/>
            <person name="Larimer F."/>
            <person name="LiPuma J.J."/>
            <person name="Mahenthiralingam E."/>
            <person name="Malfatti S.A."/>
            <person name="Marx C.J."/>
            <person name="Parnell J.J."/>
            <person name="Ramette A."/>
            <person name="Richardson P."/>
            <person name="Seeger M."/>
            <person name="Smith D."/>
            <person name="Spilker T."/>
            <person name="Sul W.J."/>
            <person name="Tsoi T.V."/>
            <person name="Ulrich L.E."/>
            <person name="Zhulin I.B."/>
            <person name="Tiedje J.M."/>
        </authorList>
    </citation>
    <scope>NUCLEOTIDE SEQUENCE [LARGE SCALE GENOMIC DNA]</scope>
    <source>
        <strain evidence="13 14">LB400</strain>
    </source>
</reference>
<dbReference type="AlphaFoldDB" id="Q13PG9"/>
<keyword evidence="5" id="KW-0812">Transmembrane</keyword>
<dbReference type="PANTHER" id="PTHR34501:SF9">
    <property type="entry name" value="MAJOR OUTER MEMBRANE PROTEIN P.IA"/>
    <property type="match status" value="1"/>
</dbReference>
<evidence type="ECO:0000256" key="5">
    <source>
        <dbReference type="ARBA" id="ARBA00022692"/>
    </source>
</evidence>
<comment type="subunit">
    <text evidence="2">Homotrimer.</text>
</comment>
<dbReference type="GO" id="GO:0034220">
    <property type="term" value="P:monoatomic ion transmembrane transport"/>
    <property type="evidence" value="ECO:0007669"/>
    <property type="project" value="InterPro"/>
</dbReference>
<dbReference type="RefSeq" id="WP_011491372.1">
    <property type="nucleotide sequence ID" value="NC_007952.1"/>
</dbReference>
<keyword evidence="14" id="KW-1185">Reference proteome</keyword>
<dbReference type="KEGG" id="bxe:Bxe_B1962"/>
<dbReference type="PRINTS" id="PR00182">
    <property type="entry name" value="ECOLNEIPORIN"/>
</dbReference>
<keyword evidence="3" id="KW-0813">Transport</keyword>
<name>Q13PG9_PARXL</name>
<dbReference type="EMBL" id="CP000271">
    <property type="protein sequence ID" value="ABE34020.1"/>
    <property type="molecule type" value="Genomic_DNA"/>
</dbReference>
<evidence type="ECO:0000313" key="14">
    <source>
        <dbReference type="Proteomes" id="UP000001817"/>
    </source>
</evidence>
<organism evidence="13 14">
    <name type="scientific">Paraburkholderia xenovorans (strain LB400)</name>
    <dbReference type="NCBI Taxonomy" id="266265"/>
    <lineage>
        <taxon>Bacteria</taxon>
        <taxon>Pseudomonadati</taxon>
        <taxon>Pseudomonadota</taxon>
        <taxon>Betaproteobacteria</taxon>
        <taxon>Burkholderiales</taxon>
        <taxon>Burkholderiaceae</taxon>
        <taxon>Paraburkholderia</taxon>
    </lineage>
</organism>
<dbReference type="Gene3D" id="2.40.160.10">
    <property type="entry name" value="Porin"/>
    <property type="match status" value="1"/>
</dbReference>
<evidence type="ECO:0000256" key="7">
    <source>
        <dbReference type="ARBA" id="ARBA00023065"/>
    </source>
</evidence>
<evidence type="ECO:0000256" key="10">
    <source>
        <dbReference type="ARBA" id="ARBA00023237"/>
    </source>
</evidence>
<proteinExistence type="predicted"/>
<keyword evidence="10" id="KW-0998">Cell outer membrane</keyword>
<evidence type="ECO:0000256" key="1">
    <source>
        <dbReference type="ARBA" id="ARBA00004571"/>
    </source>
</evidence>
<dbReference type="InterPro" id="IPR023614">
    <property type="entry name" value="Porin_dom_sf"/>
</dbReference>
<dbReference type="InterPro" id="IPR050298">
    <property type="entry name" value="Gram-neg_bact_OMP"/>
</dbReference>
<dbReference type="PANTHER" id="PTHR34501">
    <property type="entry name" value="PROTEIN YDDL-RELATED"/>
    <property type="match status" value="1"/>
</dbReference>
<evidence type="ECO:0000259" key="12">
    <source>
        <dbReference type="Pfam" id="PF13609"/>
    </source>
</evidence>
<evidence type="ECO:0000256" key="9">
    <source>
        <dbReference type="ARBA" id="ARBA00023136"/>
    </source>
</evidence>
<feature type="domain" description="Porin" evidence="12">
    <location>
        <begin position="7"/>
        <end position="350"/>
    </location>
</feature>
<protein>
    <submittedName>
        <fullName evidence="13">Outer membrane porin, OmpC family</fullName>
    </submittedName>
</protein>
<feature type="signal peptide" evidence="11">
    <location>
        <begin position="1"/>
        <end position="20"/>
    </location>
</feature>
<dbReference type="GO" id="GO:0015288">
    <property type="term" value="F:porin activity"/>
    <property type="evidence" value="ECO:0007669"/>
    <property type="project" value="UniProtKB-KW"/>
</dbReference>
<evidence type="ECO:0000256" key="2">
    <source>
        <dbReference type="ARBA" id="ARBA00011233"/>
    </source>
</evidence>